<dbReference type="OrthoDB" id="9980001at2"/>
<name>A0A2M9ZTB3_9LEPT</name>
<gene>
    <name evidence="1" type="ORF">CH365_19420</name>
</gene>
<dbReference type="EMBL" id="NPEA01000015">
    <property type="protein sequence ID" value="PJZ75338.1"/>
    <property type="molecule type" value="Genomic_DNA"/>
</dbReference>
<comment type="caution">
    <text evidence="1">The sequence shown here is derived from an EMBL/GenBank/DDBJ whole genome shotgun (WGS) entry which is preliminary data.</text>
</comment>
<keyword evidence="2" id="KW-1185">Reference proteome</keyword>
<evidence type="ECO:0000313" key="1">
    <source>
        <dbReference type="EMBL" id="PJZ75338.1"/>
    </source>
</evidence>
<organism evidence="1 2">
    <name type="scientific">Leptospira neocaledonica</name>
    <dbReference type="NCBI Taxonomy" id="2023192"/>
    <lineage>
        <taxon>Bacteria</taxon>
        <taxon>Pseudomonadati</taxon>
        <taxon>Spirochaetota</taxon>
        <taxon>Spirochaetia</taxon>
        <taxon>Leptospirales</taxon>
        <taxon>Leptospiraceae</taxon>
        <taxon>Leptospira</taxon>
    </lineage>
</organism>
<accession>A0A2M9ZTB3</accession>
<proteinExistence type="predicted"/>
<evidence type="ECO:0000313" key="2">
    <source>
        <dbReference type="Proteomes" id="UP000231843"/>
    </source>
</evidence>
<dbReference type="RefSeq" id="WP_100770204.1">
    <property type="nucleotide sequence ID" value="NZ_NPEA01000015.1"/>
</dbReference>
<sequence>MPNQEITERQAIILNEIDFNFFRNFVSKLEHTPKIPDYINLILHPNPGKIYYIGIEFSFAHQEYKIRIHREIAPESDMEKRYEVETIEEVPLEGINEVLRKYTDS</sequence>
<dbReference type="Proteomes" id="UP000231843">
    <property type="component" value="Unassembled WGS sequence"/>
</dbReference>
<protein>
    <submittedName>
        <fullName evidence="1">Uncharacterized protein</fullName>
    </submittedName>
</protein>
<dbReference type="AlphaFoldDB" id="A0A2M9ZTB3"/>
<reference evidence="1 2" key="1">
    <citation type="submission" date="2017-07" db="EMBL/GenBank/DDBJ databases">
        <title>Leptospira spp. isolated from tropical soils.</title>
        <authorList>
            <person name="Thibeaux R."/>
            <person name="Iraola G."/>
            <person name="Ferres I."/>
            <person name="Bierque E."/>
            <person name="Girault D."/>
            <person name="Soupe-Gilbert M.-E."/>
            <person name="Picardeau M."/>
            <person name="Goarant C."/>
        </authorList>
    </citation>
    <scope>NUCLEOTIDE SEQUENCE [LARGE SCALE GENOMIC DNA]</scope>
    <source>
        <strain evidence="1 2">ES4-C-A1</strain>
    </source>
</reference>